<comment type="caution">
    <text evidence="7">The sequence shown here is derived from an EMBL/GenBank/DDBJ whole genome shotgun (WGS) entry which is preliminary data.</text>
</comment>
<dbReference type="PANTHER" id="PTHR13789">
    <property type="entry name" value="MONOOXYGENASE"/>
    <property type="match status" value="1"/>
</dbReference>
<sequence>MAKPFKIIIVGGGIGGLAAAIALRKGDREITVIEQSSLHREIGATISLQPNASKIVDQWGLTPLLEAKGSMTDKGFQVYNLSGELQMKVPLSTQSKYGAERIVLHRVDLHEALKHRATSPEYPGKPVSIRVSSRVVSCSCEDGTVELEGGEVLSADLIVGADGIKSAIRRYVLDKEVPTLPTGHSAYRMVIPVSSLLDEAEFVKVIDPRESVTTMVMAHDCRLIMGPAQNSSIYSIVALVPDERMNETAANSSWTTEGDLAKMLQTFELFPDWAKVPLRLAEAAGLWQLRDLDPLPTWYKGRTILIGDAAHAMLPTQGQGASQSVEDAEALGAFFSHVEEGETWRREIESINKRVFDCRSTRASTIQAYSRQTAKPATEKGGIRINMNPAQFMDYNCKYDGAFDWERRQKASSGVENLMSNLTVGELKVEA</sequence>
<evidence type="ECO:0000313" key="8">
    <source>
        <dbReference type="Proteomes" id="UP001172673"/>
    </source>
</evidence>
<dbReference type="PRINTS" id="PR00420">
    <property type="entry name" value="RNGMNOXGNASE"/>
</dbReference>
<dbReference type="InterPro" id="IPR036188">
    <property type="entry name" value="FAD/NAD-bd_sf"/>
</dbReference>
<dbReference type="InterPro" id="IPR002938">
    <property type="entry name" value="FAD-bd"/>
</dbReference>
<keyword evidence="3" id="KW-0274">FAD</keyword>
<evidence type="ECO:0000256" key="4">
    <source>
        <dbReference type="ARBA" id="ARBA00023002"/>
    </source>
</evidence>
<name>A0AA39CJV8_9EURO</name>
<evidence type="ECO:0000256" key="3">
    <source>
        <dbReference type="ARBA" id="ARBA00022827"/>
    </source>
</evidence>
<dbReference type="Proteomes" id="UP001172673">
    <property type="component" value="Unassembled WGS sequence"/>
</dbReference>
<gene>
    <name evidence="7" type="ORF">H2200_005410</name>
</gene>
<evidence type="ECO:0000256" key="5">
    <source>
        <dbReference type="ARBA" id="ARBA00023033"/>
    </source>
</evidence>
<dbReference type="Pfam" id="PF01494">
    <property type="entry name" value="FAD_binding_3"/>
    <property type="match status" value="1"/>
</dbReference>
<proteinExistence type="inferred from homology"/>
<accession>A0AA39CJV8</accession>
<evidence type="ECO:0000259" key="6">
    <source>
        <dbReference type="Pfam" id="PF01494"/>
    </source>
</evidence>
<keyword evidence="2" id="KW-0285">Flavoprotein</keyword>
<feature type="domain" description="FAD-binding" evidence="6">
    <location>
        <begin position="6"/>
        <end position="346"/>
    </location>
</feature>
<dbReference type="GO" id="GO:0004497">
    <property type="term" value="F:monooxygenase activity"/>
    <property type="evidence" value="ECO:0007669"/>
    <property type="project" value="UniProtKB-KW"/>
</dbReference>
<comment type="similarity">
    <text evidence="1">Belongs to the paxM FAD-dependent monooxygenase family.</text>
</comment>
<keyword evidence="4" id="KW-0560">Oxidoreductase</keyword>
<protein>
    <recommendedName>
        <fullName evidence="6">FAD-binding domain-containing protein</fullName>
    </recommendedName>
</protein>
<keyword evidence="5" id="KW-0503">Monooxygenase</keyword>
<keyword evidence="8" id="KW-1185">Reference proteome</keyword>
<reference evidence="7" key="1">
    <citation type="submission" date="2022-10" db="EMBL/GenBank/DDBJ databases">
        <title>Culturing micro-colonial fungi from biological soil crusts in the Mojave desert and describing Neophaeococcomyces mojavensis, and introducing the new genera and species Taxawa tesnikishii.</title>
        <authorList>
            <person name="Kurbessoian T."/>
            <person name="Stajich J.E."/>
        </authorList>
    </citation>
    <scope>NUCLEOTIDE SEQUENCE</scope>
    <source>
        <strain evidence="7">TK_41</strain>
    </source>
</reference>
<dbReference type="SUPFAM" id="SSF51905">
    <property type="entry name" value="FAD/NAD(P)-binding domain"/>
    <property type="match status" value="1"/>
</dbReference>
<dbReference type="GO" id="GO:0071949">
    <property type="term" value="F:FAD binding"/>
    <property type="evidence" value="ECO:0007669"/>
    <property type="project" value="InterPro"/>
</dbReference>
<organism evidence="7 8">
    <name type="scientific">Cladophialophora chaetospira</name>
    <dbReference type="NCBI Taxonomy" id="386627"/>
    <lineage>
        <taxon>Eukaryota</taxon>
        <taxon>Fungi</taxon>
        <taxon>Dikarya</taxon>
        <taxon>Ascomycota</taxon>
        <taxon>Pezizomycotina</taxon>
        <taxon>Eurotiomycetes</taxon>
        <taxon>Chaetothyriomycetidae</taxon>
        <taxon>Chaetothyriales</taxon>
        <taxon>Herpotrichiellaceae</taxon>
        <taxon>Cladophialophora</taxon>
    </lineage>
</organism>
<dbReference type="AlphaFoldDB" id="A0AA39CJV8"/>
<dbReference type="SUPFAM" id="SSF54373">
    <property type="entry name" value="FAD-linked reductases, C-terminal domain"/>
    <property type="match status" value="1"/>
</dbReference>
<dbReference type="PANTHER" id="PTHR13789:SF314">
    <property type="entry name" value="FAD-BINDING DOMAIN-CONTAINING PROTEIN"/>
    <property type="match status" value="1"/>
</dbReference>
<dbReference type="EMBL" id="JAPDRK010000007">
    <property type="protein sequence ID" value="KAJ9610633.1"/>
    <property type="molecule type" value="Genomic_DNA"/>
</dbReference>
<dbReference type="Gene3D" id="3.50.50.60">
    <property type="entry name" value="FAD/NAD(P)-binding domain"/>
    <property type="match status" value="1"/>
</dbReference>
<evidence type="ECO:0000256" key="1">
    <source>
        <dbReference type="ARBA" id="ARBA00007992"/>
    </source>
</evidence>
<dbReference type="InterPro" id="IPR050493">
    <property type="entry name" value="FAD-dep_Monooxygenase_BioMet"/>
</dbReference>
<evidence type="ECO:0000313" key="7">
    <source>
        <dbReference type="EMBL" id="KAJ9610633.1"/>
    </source>
</evidence>
<evidence type="ECO:0000256" key="2">
    <source>
        <dbReference type="ARBA" id="ARBA00022630"/>
    </source>
</evidence>